<dbReference type="Gene3D" id="6.10.250.2200">
    <property type="match status" value="1"/>
</dbReference>
<reference evidence="3" key="1">
    <citation type="journal article" date="2024" name="Environ. Microbiol. Rep.">
        <title>Hiding in plain sight: The discovery of complete genomes of 11 hypothetical spindle-shaped viruses that putatively infect mesophilic ammonia-oxidizing archaea.</title>
        <authorList>
            <person name="Ni Y."/>
            <person name="Xu T."/>
            <person name="Yan S."/>
            <person name="Chen L."/>
            <person name="Wang Y."/>
        </authorList>
    </citation>
    <scope>NUCLEOTIDE SEQUENCE</scope>
    <source>
        <strain evidence="3">NBC1</strain>
    </source>
</reference>
<evidence type="ECO:0000256" key="1">
    <source>
        <dbReference type="SAM" id="Coils"/>
    </source>
</evidence>
<evidence type="ECO:0000313" key="3">
    <source>
        <dbReference type="EMBL" id="DBA51900.1"/>
    </source>
</evidence>
<reference evidence="3" key="2">
    <citation type="submission" date="2024-03" db="EMBL/GenBank/DDBJ databases">
        <authorList>
            <person name="Ni Y."/>
            <person name="Xu T."/>
            <person name="Yan S."/>
            <person name="Chen L."/>
            <person name="Wang Y."/>
        </authorList>
    </citation>
    <scope>NUCLEOTIDE SEQUENCE</scope>
    <source>
        <strain evidence="3">NBC1</strain>
    </source>
</reference>
<feature type="region of interest" description="Disordered" evidence="2">
    <location>
        <begin position="1656"/>
        <end position="1691"/>
    </location>
</feature>
<feature type="compositionally biased region" description="Polar residues" evidence="2">
    <location>
        <begin position="1478"/>
        <end position="1505"/>
    </location>
</feature>
<feature type="compositionally biased region" description="Basic and acidic residues" evidence="2">
    <location>
        <begin position="1437"/>
        <end position="1477"/>
    </location>
</feature>
<feature type="coiled-coil region" evidence="1">
    <location>
        <begin position="167"/>
        <end position="201"/>
    </location>
</feature>
<sequence>MVLAQDASQVNRSKQIQDDIQYRKDVAKYEADLKAYEAEKARVEEENKKAKEKYEADLKVWQAQEAERKKKEQQSRWSGYDSQITQYQNQIKSLQRKSEQVSKRSVPNVAIDKGQIASQIRNVSQELHNEQVRMRAYGGSRGRAEKVQALQSQLAGLRTSMNQSDQVKNKQNELRNIGQEIKNLQIQLSKTQERKAGAVAQYQAKQKLESQARSAITSAGNEYAYRKAVWDYRNTDFVSSRGLAKPYMTSAVSSALREYSRAQSIGKGSSINRAYSKAEFAFMGGSQADWNARIQAEDRNRKLAKRMSASLRASGNRQIQSAIDKEMERLGGGTMVSGTLTIGTNVASRVPVASGTAEKAQDFGKGFTYETRAFGYVASGQAEIDRQQQIAKYEREQKLKAAGLDPNVPAGGMDMILNQPVLVTQTSQLAEPSKPRTPEERFEARKQGVLSATQQEQKAMKAFAELNKPQEVARYTPFVVGDKGFFSERAAINYANQINADPTKTGYTPAGSDILGTGFREIQTNTKPVSVDKSVNQKNFVAPYLIPVEQRSFIGYGQDGKPIQGSPVPQGRFTVITTKETTYKEGGVTLTVKSPKDRTFKDYLTAQKFIQRTSQPKAESVQTPLSLSQFATQDMIWKATSPATGEVKEFSNKKQAEEYLAQEQKKLPLTAKDGVIIPYQEIYKFADEKNTRLQEKLKKDPDNIGLNLVAATGTTIALGLDAITEGGKALDKYLINPTRAGMEQSLLPLVEQPKATRPVTMPIQTLESAGYEQLSKDSKWIPTSLGVPRLEVRDDPFVIGGAVTSFVEGAYKQSQKQGWVQTGTQLLVLAPQVFFDARSVGSIFKKPVKLVTGFGLKSLLKPTAKVAKELATEYAPAKAFVKTEPTIVKYGDNVFQQPTPNPFGKERVVPYTVRTTAQTVVEKLRQVTPTTAKVVQKFNPIVRPVRSFVQQSKITAFKFQDKVRSGIPSVPVPQSVTDLSNQFRLRVQDLKTQAGFLKTQSQVGISKGIFRAQVPLERTFQPVRSSILNAKYRTQLFVQDLRTQAGFLKTQSQVGISKGIFRAQVPLERTFQPVRSSILNAKYRTQIFIMEQRAKITKAQKTLIKAKNNFITGLKRDIDPTIKGTGNVNLNFKPSQFKTPQSLLDVKYRVRLGLDDLRQKRGILKRQAVLSYSRGLTDTKFAISKRVDPLILRAKTELSSTKKYMLKVLGDGSTEPKAVVPFETNQSLRNKFRRDPTYEAFYGSSATKETRFREGLKSSELKPKLLRYPTQAIGERAFVNFQNKVTGLEKAVKEIRQNRKRFVGIGDYAPSISPAKPDLQALSKFQKSTINLGQSVPIRKGFQPVGEFIPSKAPKSLNPRDMFRFKSTQTNLGWSKPIKKNYLFSRKGEKPFRYFQDSLEGAFRDTRPKDKQLFSRASSKGRLSEIVKMIAEEEKMRKSARTDLKRIMKGKDTGLDKIQKQSKDRRKDQSKMDKERTPSTTFGDRSDGGTIQNIRGSGQTTIQIQKPETVIKVLPKSQKPEKISESATVGSKTKDEKTKVTIIATDPKLKRKKIEPRRVYARDTVVVETEYTRLVPEGKPELNTNIGVPKVSNIISAKSISRLGSVSSTKISTSVSPKLDTKISSKLDTRISSKLDTKISSKLDTRISSKLDTKISQALDQKQPQALKSPTPQKPKVRQLARPKSLRKPKARLAFKAPNTPPLRQRIPPAILPPIDVQKKKEQKKDSKKRKRVEFIGNVKLDDIEGLIKRETIITGSKKVRRAERKGKKAKPQTFKVGFWKL</sequence>
<evidence type="ECO:0000256" key="2">
    <source>
        <dbReference type="SAM" id="MobiDB-lite"/>
    </source>
</evidence>
<feature type="coiled-coil region" evidence="1">
    <location>
        <begin position="19"/>
        <end position="60"/>
    </location>
</feature>
<dbReference type="EMBL" id="BK067786">
    <property type="protein sequence ID" value="DBA51900.1"/>
    <property type="molecule type" value="Genomic_DNA"/>
</dbReference>
<accession>A0AAT9JGU0</accession>
<feature type="compositionally biased region" description="Polar residues" evidence="2">
    <location>
        <begin position="1656"/>
        <end position="1671"/>
    </location>
</feature>
<organism evidence="3">
    <name type="scientific">Nitrosopumilaceae spindle-shaped virus</name>
    <dbReference type="NCBI Taxonomy" id="3065433"/>
    <lineage>
        <taxon>Viruses</taxon>
    </lineage>
</organism>
<proteinExistence type="predicted"/>
<keyword evidence="1" id="KW-0175">Coiled coil</keyword>
<protein>
    <submittedName>
        <fullName evidence="3">ORF42</fullName>
    </submittedName>
</protein>
<feature type="region of interest" description="Disordered" evidence="2">
    <location>
        <begin position="1437"/>
        <end position="1505"/>
    </location>
</feature>
<feature type="compositionally biased region" description="Basic residues" evidence="2">
    <location>
        <begin position="1675"/>
        <end position="1691"/>
    </location>
</feature>
<name>A0AAT9JGU0_9VIRU</name>